<organism evidence="3 4">
    <name type="scientific">Clostridium innocuum</name>
    <dbReference type="NCBI Taxonomy" id="1522"/>
    <lineage>
        <taxon>Bacteria</taxon>
        <taxon>Bacillati</taxon>
        <taxon>Bacillota</taxon>
        <taxon>Clostridia</taxon>
        <taxon>Eubacteriales</taxon>
        <taxon>Clostridiaceae</taxon>
        <taxon>Clostridium</taxon>
    </lineage>
</organism>
<keyword evidence="2" id="KW-0472">Membrane</keyword>
<reference evidence="3 4" key="1">
    <citation type="submission" date="2014-08" db="EMBL/GenBank/DDBJ databases">
        <title>Clostridium innocuum, an unnegligible vancomycin-resistant pathogen causing extra-intestinal infections.</title>
        <authorList>
            <person name="Feng Y."/>
            <person name="Chiu C.-H."/>
        </authorList>
    </citation>
    <scope>NUCLEOTIDE SEQUENCE [LARGE SCALE GENOMIC DNA]</scope>
    <source>
        <strain evidence="3 4">AN88</strain>
    </source>
</reference>
<evidence type="ECO:0000313" key="4">
    <source>
        <dbReference type="Proteomes" id="UP000030008"/>
    </source>
</evidence>
<dbReference type="Proteomes" id="UP000030008">
    <property type="component" value="Unassembled WGS sequence"/>
</dbReference>
<feature type="compositionally biased region" description="Basic and acidic residues" evidence="1">
    <location>
        <begin position="275"/>
        <end position="290"/>
    </location>
</feature>
<feature type="transmembrane region" description="Helical" evidence="2">
    <location>
        <begin position="99"/>
        <end position="118"/>
    </location>
</feature>
<feature type="region of interest" description="Disordered" evidence="1">
    <location>
        <begin position="275"/>
        <end position="307"/>
    </location>
</feature>
<evidence type="ECO:0008006" key="5">
    <source>
        <dbReference type="Google" id="ProtNLM"/>
    </source>
</evidence>
<evidence type="ECO:0000256" key="1">
    <source>
        <dbReference type="SAM" id="MobiDB-lite"/>
    </source>
</evidence>
<comment type="caution">
    <text evidence="3">The sequence shown here is derived from an EMBL/GenBank/DDBJ whole genome shotgun (WGS) entry which is preliminary data.</text>
</comment>
<sequence>MEDKYQRYQNTAFTSQQWYIIKKAIDDDIEVKDIADPRFSVEQLTLLIDARRSGIDLSGLTDPDIKEEQLKQILEKIANEMGLYDEHYEKVRRKWLRNITWMLIIGSVITIIASMLYITKDEWLKYFEELYLRFDRETVQLEAGEPFEPASYIRSYDPEAVITFPNREEIDTKKPGTYWAVYHISNGKKEKDMKLLVEVKDTKAPVIRLNRSSVSVSDSSDLKAKDYIDSVMDIVDGDLRSKTTTKITKDTIIYEVADKHGNKARKTLDIHIEKSKSDKAENVPKTEIPQKDTMTQQKQEAEPVEKDVHVTAQSRSFPFVEGRSFDQTYQECMTAGNAAVSAGQANTASCTVYDDENGIHKGYALNFN</sequence>
<dbReference type="EMBL" id="JQIF01000171">
    <property type="protein sequence ID" value="KGJ51042.1"/>
    <property type="molecule type" value="Genomic_DNA"/>
</dbReference>
<gene>
    <name evidence="3" type="ORF">CIAN88_22925</name>
</gene>
<evidence type="ECO:0000313" key="3">
    <source>
        <dbReference type="EMBL" id="KGJ51042.1"/>
    </source>
</evidence>
<keyword evidence="2" id="KW-1133">Transmembrane helix</keyword>
<keyword evidence="2" id="KW-0812">Transmembrane</keyword>
<protein>
    <recommendedName>
        <fullName evidence="5">DUF5011 domain-containing protein</fullName>
    </recommendedName>
</protein>
<accession>A0A099I1B7</accession>
<dbReference type="AlphaFoldDB" id="A0A099I1B7"/>
<proteinExistence type="predicted"/>
<evidence type="ECO:0000256" key="2">
    <source>
        <dbReference type="SAM" id="Phobius"/>
    </source>
</evidence>
<dbReference type="RefSeq" id="WP_044908576.1">
    <property type="nucleotide sequence ID" value="NZ_CABHIW010000034.1"/>
</dbReference>
<name>A0A099I1B7_CLOIN</name>